<organism evidence="1 2">
    <name type="scientific">Paenibacillus oleatilyticus</name>
    <dbReference type="NCBI Taxonomy" id="2594886"/>
    <lineage>
        <taxon>Bacteria</taxon>
        <taxon>Bacillati</taxon>
        <taxon>Bacillota</taxon>
        <taxon>Bacilli</taxon>
        <taxon>Bacillales</taxon>
        <taxon>Paenibacillaceae</taxon>
        <taxon>Paenibacillus</taxon>
    </lineage>
</organism>
<evidence type="ECO:0000313" key="2">
    <source>
        <dbReference type="Proteomes" id="UP001575622"/>
    </source>
</evidence>
<proteinExistence type="predicted"/>
<dbReference type="Proteomes" id="UP001575622">
    <property type="component" value="Unassembled WGS sequence"/>
</dbReference>
<protein>
    <submittedName>
        <fullName evidence="1">Uncharacterized protein</fullName>
    </submittedName>
</protein>
<sequence>MHPNHFLKTQLENRIKSVLASTYGNFHNDIKIFLDFVESNAVLRALLEELKTVEFNYNQWINDYDNYSSGYSPTPDHYLKKALLGYFIMSDFANLKLDCMSDPFLQIADPRVDYNKRCHLIAEIYFMPLYEYFNENIQHVSSVLYLLDKYKHRTEWFHKEKLYKMYIDDTRRGEDNLTLDLQEYLHNQGIDYPFSSPRSPSGRADLIGQLETPDPMVLEVKIFNLENNYNKTYIRKGLTQAYRYALDYQKPVGYLVVYNLDERDLVFEKNEGSLQYKSIRIGDKTIFVLVIDIYPSPKTASERQKPLPYVIEDSYLLNLNEEQE</sequence>
<dbReference type="RefSeq" id="WP_373951779.1">
    <property type="nucleotide sequence ID" value="NZ_JBHDLN010000006.1"/>
</dbReference>
<name>A0ABV4UZH6_9BACL</name>
<reference evidence="1 2" key="1">
    <citation type="submission" date="2024-09" db="EMBL/GenBank/DDBJ databases">
        <authorList>
            <person name="Makale K.P.P."/>
            <person name="Makhzoum A."/>
            <person name="Rantong G."/>
            <person name="Rahube T.O."/>
        </authorList>
    </citation>
    <scope>NUCLEOTIDE SEQUENCE [LARGE SCALE GENOMIC DNA]</scope>
    <source>
        <strain evidence="1 2">KM_D13</strain>
    </source>
</reference>
<evidence type="ECO:0000313" key="1">
    <source>
        <dbReference type="EMBL" id="MFB0843225.1"/>
    </source>
</evidence>
<keyword evidence="2" id="KW-1185">Reference proteome</keyword>
<accession>A0ABV4UZH6</accession>
<gene>
    <name evidence="1" type="ORF">ACEU3E_13690</name>
</gene>
<comment type="caution">
    <text evidence="1">The sequence shown here is derived from an EMBL/GenBank/DDBJ whole genome shotgun (WGS) entry which is preliminary data.</text>
</comment>
<dbReference type="EMBL" id="JBHDLN010000006">
    <property type="protein sequence ID" value="MFB0843225.1"/>
    <property type="molecule type" value="Genomic_DNA"/>
</dbReference>